<sequence>MAWKTKNLEVGSSSWILGQGTIATRSTLLHPERSTRQPLRGCSCRNQKLYTAIANNSLVRQSRQAFRCTISLHMKELNPRRIPDAPPPYQLNPSNPLTFVNRENRVPHYQRMFQQGAKQHVRQWNQTPKSKLMLYPYYVALFGGLAGSMYMMVRLTLGHKTWFGKN</sequence>
<dbReference type="InterPro" id="IPR039297">
    <property type="entry name" value="COX7a"/>
</dbReference>
<comment type="subcellular location">
    <subcellularLocation>
        <location evidence="1">Mitochondrion inner membrane</location>
    </subcellularLocation>
</comment>
<keyword evidence="7" id="KW-1185">Reference proteome</keyword>
<proteinExistence type="predicted"/>
<evidence type="ECO:0000256" key="4">
    <source>
        <dbReference type="ARBA" id="ARBA00023136"/>
    </source>
</evidence>
<dbReference type="AlphaFoldDB" id="A0A1E1KK12"/>
<evidence type="ECO:0000313" key="6">
    <source>
        <dbReference type="EMBL" id="CZS97154.1"/>
    </source>
</evidence>
<keyword evidence="3" id="KW-0496">Mitochondrion</keyword>
<dbReference type="EMBL" id="FJUX01000030">
    <property type="protein sequence ID" value="CZS97154.1"/>
    <property type="molecule type" value="Genomic_DNA"/>
</dbReference>
<dbReference type="Pfam" id="PF02238">
    <property type="entry name" value="COX7a"/>
    <property type="match status" value="1"/>
</dbReference>
<feature type="transmembrane region" description="Helical" evidence="5">
    <location>
        <begin position="132"/>
        <end position="153"/>
    </location>
</feature>
<evidence type="ECO:0000256" key="1">
    <source>
        <dbReference type="ARBA" id="ARBA00004273"/>
    </source>
</evidence>
<dbReference type="OrthoDB" id="5511599at2759"/>
<dbReference type="Proteomes" id="UP000178912">
    <property type="component" value="Unassembled WGS sequence"/>
</dbReference>
<organism evidence="6 7">
    <name type="scientific">Rhynchosporium agropyri</name>
    <dbReference type="NCBI Taxonomy" id="914238"/>
    <lineage>
        <taxon>Eukaryota</taxon>
        <taxon>Fungi</taxon>
        <taxon>Dikarya</taxon>
        <taxon>Ascomycota</taxon>
        <taxon>Pezizomycotina</taxon>
        <taxon>Leotiomycetes</taxon>
        <taxon>Helotiales</taxon>
        <taxon>Ploettnerulaceae</taxon>
        <taxon>Rhynchosporium</taxon>
    </lineage>
</organism>
<name>A0A1E1KK12_9HELO</name>
<evidence type="ECO:0000256" key="5">
    <source>
        <dbReference type="SAM" id="Phobius"/>
    </source>
</evidence>
<keyword evidence="4 5" id="KW-0472">Membrane</keyword>
<evidence type="ECO:0000256" key="3">
    <source>
        <dbReference type="ARBA" id="ARBA00023128"/>
    </source>
</evidence>
<keyword evidence="5" id="KW-1133">Transmembrane helix</keyword>
<evidence type="ECO:0000256" key="2">
    <source>
        <dbReference type="ARBA" id="ARBA00022792"/>
    </source>
</evidence>
<evidence type="ECO:0000313" key="7">
    <source>
        <dbReference type="Proteomes" id="UP000178912"/>
    </source>
</evidence>
<dbReference type="GO" id="GO:0005743">
    <property type="term" value="C:mitochondrial inner membrane"/>
    <property type="evidence" value="ECO:0007669"/>
    <property type="project" value="UniProtKB-SubCell"/>
</dbReference>
<keyword evidence="2" id="KW-0999">Mitochondrion inner membrane</keyword>
<protein>
    <submittedName>
        <fullName evidence="6">Uncharacterized protein</fullName>
    </submittedName>
</protein>
<reference evidence="7" key="1">
    <citation type="submission" date="2016-03" db="EMBL/GenBank/DDBJ databases">
        <authorList>
            <person name="Guldener U."/>
        </authorList>
    </citation>
    <scope>NUCLEOTIDE SEQUENCE [LARGE SCALE GENOMIC DNA]</scope>
    <source>
        <strain evidence="7">04CH-RAC-A.6.1</strain>
    </source>
</reference>
<accession>A0A1E1KK12</accession>
<gene>
    <name evidence="6" type="ORF">RAG0_06294</name>
</gene>
<keyword evidence="5" id="KW-0812">Transmembrane</keyword>